<feature type="signal peptide" evidence="1">
    <location>
        <begin position="1"/>
        <end position="31"/>
    </location>
</feature>
<evidence type="ECO:0000313" key="3">
    <source>
        <dbReference type="Proteomes" id="UP001501116"/>
    </source>
</evidence>
<accession>A0ABP5BI96</accession>
<comment type="caution">
    <text evidence="2">The sequence shown here is derived from an EMBL/GenBank/DDBJ whole genome shotgun (WGS) entry which is preliminary data.</text>
</comment>
<feature type="chain" id="PRO_5045667134" evidence="1">
    <location>
        <begin position="32"/>
        <end position="147"/>
    </location>
</feature>
<name>A0ABP5BI96_9PSEU</name>
<dbReference type="EMBL" id="BAAANN010000003">
    <property type="protein sequence ID" value="GAA1944464.1"/>
    <property type="molecule type" value="Genomic_DNA"/>
</dbReference>
<evidence type="ECO:0000313" key="2">
    <source>
        <dbReference type="EMBL" id="GAA1944464.1"/>
    </source>
</evidence>
<proteinExistence type="predicted"/>
<gene>
    <name evidence="2" type="ORF">GCM10009754_10210</name>
</gene>
<sequence>MKSARARTGIAAAAAVSASALALLAATPAVAASSQAATLTIVSAAVSDEGEDDDSVDVVVTYACDSGYTGTIYAYVNDVAASAFGGSDDTAATCDGTSHTADISVENDNDATEFTTGDSAAVGVALDAEKAGAPDLNAAHDVTLTLG</sequence>
<protein>
    <submittedName>
        <fullName evidence="2">Uncharacterized protein</fullName>
    </submittedName>
</protein>
<dbReference type="RefSeq" id="WP_344413935.1">
    <property type="nucleotide sequence ID" value="NZ_BAAANN010000003.1"/>
</dbReference>
<reference evidence="3" key="1">
    <citation type="journal article" date="2019" name="Int. J. Syst. Evol. Microbiol.">
        <title>The Global Catalogue of Microorganisms (GCM) 10K type strain sequencing project: providing services to taxonomists for standard genome sequencing and annotation.</title>
        <authorList>
            <consortium name="The Broad Institute Genomics Platform"/>
            <consortium name="The Broad Institute Genome Sequencing Center for Infectious Disease"/>
            <person name="Wu L."/>
            <person name="Ma J."/>
        </authorList>
    </citation>
    <scope>NUCLEOTIDE SEQUENCE [LARGE SCALE GENOMIC DNA]</scope>
    <source>
        <strain evidence="3">JCM 14545</strain>
    </source>
</reference>
<dbReference type="Proteomes" id="UP001501116">
    <property type="component" value="Unassembled WGS sequence"/>
</dbReference>
<keyword evidence="3" id="KW-1185">Reference proteome</keyword>
<organism evidence="2 3">
    <name type="scientific">Amycolatopsis minnesotensis</name>
    <dbReference type="NCBI Taxonomy" id="337894"/>
    <lineage>
        <taxon>Bacteria</taxon>
        <taxon>Bacillati</taxon>
        <taxon>Actinomycetota</taxon>
        <taxon>Actinomycetes</taxon>
        <taxon>Pseudonocardiales</taxon>
        <taxon>Pseudonocardiaceae</taxon>
        <taxon>Amycolatopsis</taxon>
    </lineage>
</organism>
<keyword evidence="1" id="KW-0732">Signal</keyword>
<evidence type="ECO:0000256" key="1">
    <source>
        <dbReference type="SAM" id="SignalP"/>
    </source>
</evidence>